<organism evidence="1 2">
    <name type="scientific">Enterocloster bolteae</name>
    <dbReference type="NCBI Taxonomy" id="208479"/>
    <lineage>
        <taxon>Bacteria</taxon>
        <taxon>Bacillati</taxon>
        <taxon>Bacillota</taxon>
        <taxon>Clostridia</taxon>
        <taxon>Lachnospirales</taxon>
        <taxon>Lachnospiraceae</taxon>
        <taxon>Enterocloster</taxon>
    </lineage>
</organism>
<evidence type="ECO:0000313" key="1">
    <source>
        <dbReference type="EMBL" id="RHC56155.1"/>
    </source>
</evidence>
<dbReference type="AlphaFoldDB" id="A0A414AWJ2"/>
<reference evidence="1 2" key="1">
    <citation type="submission" date="2018-08" db="EMBL/GenBank/DDBJ databases">
        <title>A genome reference for cultivated species of the human gut microbiota.</title>
        <authorList>
            <person name="Zou Y."/>
            <person name="Xue W."/>
            <person name="Luo G."/>
        </authorList>
    </citation>
    <scope>NUCLEOTIDE SEQUENCE [LARGE SCALE GENOMIC DNA]</scope>
    <source>
        <strain evidence="1 2">AM35-14</strain>
    </source>
</reference>
<name>A0A414AWJ2_9FIRM</name>
<protein>
    <submittedName>
        <fullName evidence="1">Uncharacterized protein</fullName>
    </submittedName>
</protein>
<dbReference type="EMBL" id="QSHZ01000010">
    <property type="protein sequence ID" value="RHC56155.1"/>
    <property type="molecule type" value="Genomic_DNA"/>
</dbReference>
<dbReference type="Proteomes" id="UP000283975">
    <property type="component" value="Unassembled WGS sequence"/>
</dbReference>
<sequence>MLVRYSSYFITFREEKHHLKNRICAGLYRNPFLFKPGRLSPHADCRPHKEKQAFYRLLSKI</sequence>
<proteinExistence type="predicted"/>
<gene>
    <name evidence="1" type="ORF">DW839_11490</name>
</gene>
<comment type="caution">
    <text evidence="1">The sequence shown here is derived from an EMBL/GenBank/DDBJ whole genome shotgun (WGS) entry which is preliminary data.</text>
</comment>
<evidence type="ECO:0000313" key="2">
    <source>
        <dbReference type="Proteomes" id="UP000283975"/>
    </source>
</evidence>
<accession>A0A414AWJ2</accession>